<comment type="caution">
    <text evidence="1">The sequence shown here is derived from an EMBL/GenBank/DDBJ whole genome shotgun (WGS) entry which is preliminary data.</text>
</comment>
<evidence type="ECO:0000313" key="2">
    <source>
        <dbReference type="Proteomes" id="UP000789702"/>
    </source>
</evidence>
<name>A0ACA9Q7L1_9GLOM</name>
<proteinExistence type="predicted"/>
<sequence>DNYIYSFSFLNIIIPTFFGEPDINLTGHERKPPTVFLFQKNNITKMTSWILICERYCYTINSST</sequence>
<feature type="non-terminal residue" evidence="1">
    <location>
        <position position="1"/>
    </location>
</feature>
<accession>A0ACA9Q7L1</accession>
<evidence type="ECO:0000313" key="1">
    <source>
        <dbReference type="EMBL" id="CAG8740981.1"/>
    </source>
</evidence>
<feature type="non-terminal residue" evidence="1">
    <location>
        <position position="64"/>
    </location>
</feature>
<reference evidence="1" key="1">
    <citation type="submission" date="2021-06" db="EMBL/GenBank/DDBJ databases">
        <authorList>
            <person name="Kallberg Y."/>
            <person name="Tangrot J."/>
            <person name="Rosling A."/>
        </authorList>
    </citation>
    <scope>NUCLEOTIDE SEQUENCE</scope>
    <source>
        <strain evidence="1">IL203A</strain>
    </source>
</reference>
<gene>
    <name evidence="1" type="ORF">DHETER_LOCUS14041</name>
</gene>
<protein>
    <submittedName>
        <fullName evidence="1">5770_t:CDS:1</fullName>
    </submittedName>
</protein>
<dbReference type="EMBL" id="CAJVPU010041234">
    <property type="protein sequence ID" value="CAG8740981.1"/>
    <property type="molecule type" value="Genomic_DNA"/>
</dbReference>
<organism evidence="1 2">
    <name type="scientific">Dentiscutata heterogama</name>
    <dbReference type="NCBI Taxonomy" id="1316150"/>
    <lineage>
        <taxon>Eukaryota</taxon>
        <taxon>Fungi</taxon>
        <taxon>Fungi incertae sedis</taxon>
        <taxon>Mucoromycota</taxon>
        <taxon>Glomeromycotina</taxon>
        <taxon>Glomeromycetes</taxon>
        <taxon>Diversisporales</taxon>
        <taxon>Gigasporaceae</taxon>
        <taxon>Dentiscutata</taxon>
    </lineage>
</organism>
<dbReference type="Proteomes" id="UP000789702">
    <property type="component" value="Unassembled WGS sequence"/>
</dbReference>
<keyword evidence="2" id="KW-1185">Reference proteome</keyword>